<reference evidence="2" key="1">
    <citation type="journal article" date="2022" name="Int. J. Mol. Sci.">
        <title>Draft Genome of Tanacetum Coccineum: Genomic Comparison of Closely Related Tanacetum-Family Plants.</title>
        <authorList>
            <person name="Yamashiro T."/>
            <person name="Shiraishi A."/>
            <person name="Nakayama K."/>
            <person name="Satake H."/>
        </authorList>
    </citation>
    <scope>NUCLEOTIDE SEQUENCE</scope>
</reference>
<dbReference type="InterPro" id="IPR006912">
    <property type="entry name" value="Harbinger_derived_prot"/>
</dbReference>
<dbReference type="PANTHER" id="PTHR47150:SF6">
    <property type="entry name" value="OS01G0872900 PROTEIN"/>
    <property type="match status" value="1"/>
</dbReference>
<name>A0ABQ5FZE0_9ASTR</name>
<dbReference type="Proteomes" id="UP001151760">
    <property type="component" value="Unassembled WGS sequence"/>
</dbReference>
<proteinExistence type="predicted"/>
<sequence>ICRRLEKDRLLSAQYNLFRPKPAITDPPSKRQRVERVSSQPASVPAAITHTADDPDSAGSGSSNPAGSATPMAGSAASNPAGDAFGAPATDSTITTTTAMDSAGSCRKIGVSPFADSAADPLPFLSSIARGPSPSNVSTDHIPIAVLFESTSGGINEFFLESDEEEQIGMLRVVADPDSDDEVLAEIIFRGKSISGDGIMLVDKLPDDEIVDPRVKVETVSEFASSPPRSRCKHLGVRSDDFLWDKPVEDFFSSESESDDDIENYIPPLPYGEFQDWEIVSCPPGKFARKNYFLTEIFVFCDEVIDKGDCSNEVVHKRTEILNKIHQVNNIQASEIAQKAKIKWAIEGDENVKFDNHQSNQPVIDTPFPVSLSIDQKEDMERKISKEEVKMAVLDCGVDKSPGPDGNLNKDVSGVSSNADIDSSTSKGFTSRVLMFQITTEIAGMRKNRGSVDIVQILNASSFDNSFSKKARSGAFERCNLTPLAEFLDDFSLLAKICYIVTAVIDHDPFFRSNMDCAGRQGISGLLKCTSAIRQLAYGVHADFLDEYMQINDRTSRTALDHFCQAEWFGCPYAFKAHYVRRDHGPNPFILLEAVKSQDLWIWYAFFGVAGSNNDINVLYQSPLFNDLKTGRAPEIPFVDNDVTYRSGYHLVDGIYPELAPLVKRIPESADDDHKRILYK</sequence>
<protein>
    <submittedName>
        <fullName evidence="2">ALP1-like protein isoform X1</fullName>
    </submittedName>
</protein>
<evidence type="ECO:0000256" key="1">
    <source>
        <dbReference type="SAM" id="MobiDB-lite"/>
    </source>
</evidence>
<accession>A0ABQ5FZE0</accession>
<feature type="non-terminal residue" evidence="2">
    <location>
        <position position="1"/>
    </location>
</feature>
<gene>
    <name evidence="2" type="ORF">Tco_1019730</name>
</gene>
<feature type="region of interest" description="Disordered" evidence="1">
    <location>
        <begin position="20"/>
        <end position="90"/>
    </location>
</feature>
<reference evidence="2" key="2">
    <citation type="submission" date="2022-01" db="EMBL/GenBank/DDBJ databases">
        <authorList>
            <person name="Yamashiro T."/>
            <person name="Shiraishi A."/>
            <person name="Satake H."/>
            <person name="Nakayama K."/>
        </authorList>
    </citation>
    <scope>NUCLEOTIDE SEQUENCE</scope>
</reference>
<dbReference type="PANTHER" id="PTHR47150">
    <property type="entry name" value="OS12G0169200 PROTEIN"/>
    <property type="match status" value="1"/>
</dbReference>
<keyword evidence="3" id="KW-1185">Reference proteome</keyword>
<feature type="compositionally biased region" description="Low complexity" evidence="1">
    <location>
        <begin position="57"/>
        <end position="71"/>
    </location>
</feature>
<comment type="caution">
    <text evidence="2">The sequence shown here is derived from an EMBL/GenBank/DDBJ whole genome shotgun (WGS) entry which is preliminary data.</text>
</comment>
<evidence type="ECO:0000313" key="3">
    <source>
        <dbReference type="Proteomes" id="UP001151760"/>
    </source>
</evidence>
<organism evidence="2 3">
    <name type="scientific">Tanacetum coccineum</name>
    <dbReference type="NCBI Taxonomy" id="301880"/>
    <lineage>
        <taxon>Eukaryota</taxon>
        <taxon>Viridiplantae</taxon>
        <taxon>Streptophyta</taxon>
        <taxon>Embryophyta</taxon>
        <taxon>Tracheophyta</taxon>
        <taxon>Spermatophyta</taxon>
        <taxon>Magnoliopsida</taxon>
        <taxon>eudicotyledons</taxon>
        <taxon>Gunneridae</taxon>
        <taxon>Pentapetalae</taxon>
        <taxon>asterids</taxon>
        <taxon>campanulids</taxon>
        <taxon>Asterales</taxon>
        <taxon>Asteraceae</taxon>
        <taxon>Asteroideae</taxon>
        <taxon>Anthemideae</taxon>
        <taxon>Anthemidinae</taxon>
        <taxon>Tanacetum</taxon>
    </lineage>
</organism>
<dbReference type="EMBL" id="BQNB010017881">
    <property type="protein sequence ID" value="GJT68250.1"/>
    <property type="molecule type" value="Genomic_DNA"/>
</dbReference>
<evidence type="ECO:0000313" key="2">
    <source>
        <dbReference type="EMBL" id="GJT68250.1"/>
    </source>
</evidence>
<dbReference type="Pfam" id="PF04827">
    <property type="entry name" value="Plant_tran"/>
    <property type="match status" value="1"/>
</dbReference>